<keyword evidence="1" id="KW-0812">Transmembrane</keyword>
<keyword evidence="1" id="KW-1133">Transmembrane helix</keyword>
<comment type="caution">
    <text evidence="3">The sequence shown here is derived from an EMBL/GenBank/DDBJ whole genome shotgun (WGS) entry which is preliminary data.</text>
</comment>
<keyword evidence="1" id="KW-0472">Membrane</keyword>
<feature type="transmembrane region" description="Helical" evidence="1">
    <location>
        <begin position="95"/>
        <end position="114"/>
    </location>
</feature>
<gene>
    <name evidence="3" type="ORF">IAD19_00190</name>
</gene>
<dbReference type="AlphaFoldDB" id="A0A9D1IP60"/>
<reference evidence="3" key="1">
    <citation type="submission" date="2020-10" db="EMBL/GenBank/DDBJ databases">
        <authorList>
            <person name="Gilroy R."/>
        </authorList>
    </citation>
    <scope>NUCLEOTIDE SEQUENCE</scope>
    <source>
        <strain evidence="3">4509</strain>
    </source>
</reference>
<sequence>MFCSNCGAQLPDDAEFCSNCGQKIEPAPASEPASDAAAKAEAAMDKVGNAAEIAADKVGAAAEIAAQKAGAAAGAAVAKTSNFFQSKFLPGVKKYLKWIIVGVVVILAIVAFFVTGSVMSNPGNVVTSFLSNLANNNYAAAFDQLNVEESEFVNGDTFAQYISEQETDFSEYRNYRVLPYNDYVRLQADEYGLGSLTDAYLEEESGDGSTLSYVAVAPDDSDGLQFTLVKQDSNFLLFWPTYKIDTEGMLADATIYTLPDSTVAIDGINVPAGTADEDTPDGCVPYTVPALLGGDHTLTITNPLAEDYESDISVYSGYTRTVSDLTLSEEVIQGRFEASQELLPTLVNGAIANTAFDDLGIAVTSDSSALADIKEAYDDLLADLHDDDGTGLKSITFTDFEDTSYYDELDSDLTYGSRVRFRYDYVATVRDYGTDQLVDEASTYTHSSTLSVEYAYENGSWVLSGLNSLYISY</sequence>
<dbReference type="Pfam" id="PF13240">
    <property type="entry name" value="Zn_Ribbon_1"/>
    <property type="match status" value="1"/>
</dbReference>
<evidence type="ECO:0000259" key="2">
    <source>
        <dbReference type="Pfam" id="PF13240"/>
    </source>
</evidence>
<reference evidence="3" key="2">
    <citation type="journal article" date="2021" name="PeerJ">
        <title>Extensive microbial diversity within the chicken gut microbiome revealed by metagenomics and culture.</title>
        <authorList>
            <person name="Gilroy R."/>
            <person name="Ravi A."/>
            <person name="Getino M."/>
            <person name="Pursley I."/>
            <person name="Horton D.L."/>
            <person name="Alikhan N.F."/>
            <person name="Baker D."/>
            <person name="Gharbi K."/>
            <person name="Hall N."/>
            <person name="Watson M."/>
            <person name="Adriaenssens E.M."/>
            <person name="Foster-Nyarko E."/>
            <person name="Jarju S."/>
            <person name="Secka A."/>
            <person name="Antonio M."/>
            <person name="Oren A."/>
            <person name="Chaudhuri R.R."/>
            <person name="La Ragione R."/>
            <person name="Hildebrand F."/>
            <person name="Pallen M.J."/>
        </authorList>
    </citation>
    <scope>NUCLEOTIDE SEQUENCE</scope>
    <source>
        <strain evidence="3">4509</strain>
    </source>
</reference>
<accession>A0A9D1IP60</accession>
<protein>
    <submittedName>
        <fullName evidence="3">Zinc ribbon domain-containing protein</fullName>
    </submittedName>
</protein>
<dbReference type="EMBL" id="DVMX01000003">
    <property type="protein sequence ID" value="HIU40958.1"/>
    <property type="molecule type" value="Genomic_DNA"/>
</dbReference>
<dbReference type="Proteomes" id="UP000824082">
    <property type="component" value="Unassembled WGS sequence"/>
</dbReference>
<evidence type="ECO:0000313" key="3">
    <source>
        <dbReference type="EMBL" id="HIU40958.1"/>
    </source>
</evidence>
<evidence type="ECO:0000256" key="1">
    <source>
        <dbReference type="SAM" id="Phobius"/>
    </source>
</evidence>
<evidence type="ECO:0000313" key="4">
    <source>
        <dbReference type="Proteomes" id="UP000824082"/>
    </source>
</evidence>
<name>A0A9D1IP60_9FIRM</name>
<proteinExistence type="predicted"/>
<feature type="domain" description="Zinc-ribbon" evidence="2">
    <location>
        <begin position="2"/>
        <end position="23"/>
    </location>
</feature>
<dbReference type="InterPro" id="IPR026870">
    <property type="entry name" value="Zinc_ribbon_dom"/>
</dbReference>
<organism evidence="3 4">
    <name type="scientific">Candidatus Egerieicola faecale</name>
    <dbReference type="NCBI Taxonomy" id="2840774"/>
    <lineage>
        <taxon>Bacteria</taxon>
        <taxon>Bacillati</taxon>
        <taxon>Bacillota</taxon>
        <taxon>Clostridia</taxon>
        <taxon>Eubacteriales</taxon>
        <taxon>Oscillospiraceae</taxon>
        <taxon>Oscillospiraceae incertae sedis</taxon>
        <taxon>Candidatus Egerieicola</taxon>
    </lineage>
</organism>